<feature type="chain" id="PRO_5027565593" description="Periplasmic protein" evidence="1">
    <location>
        <begin position="20"/>
        <end position="138"/>
    </location>
</feature>
<sequence length="138" mass="15665">MKKIILAITIVLMSLSATHAQGNKFALKHANPMPNLMRIAIKNADILGIDAKQMVALKAWSDTNKPQMKKMVQKVMSEEKMLLENALATDNDSVKEAETMLETRKQIIAMKTKCRTNMKSILTKEQYDKVVNIYRSVR</sequence>
<proteinExistence type="predicted"/>
<name>A0A6S6T7I6_9BACT</name>
<dbReference type="EMBL" id="CACVAS010000058">
    <property type="protein sequence ID" value="CAA6810826.1"/>
    <property type="molecule type" value="Genomic_DNA"/>
</dbReference>
<dbReference type="AlphaFoldDB" id="A0A6S6T7I6"/>
<protein>
    <recommendedName>
        <fullName evidence="3">Periplasmic protein</fullName>
    </recommendedName>
</protein>
<keyword evidence="1" id="KW-0732">Signal</keyword>
<organism evidence="2">
    <name type="scientific">uncultured Sulfurovum sp</name>
    <dbReference type="NCBI Taxonomy" id="269237"/>
    <lineage>
        <taxon>Bacteria</taxon>
        <taxon>Pseudomonadati</taxon>
        <taxon>Campylobacterota</taxon>
        <taxon>Epsilonproteobacteria</taxon>
        <taxon>Campylobacterales</taxon>
        <taxon>Sulfurovaceae</taxon>
        <taxon>Sulfurovum</taxon>
        <taxon>environmental samples</taxon>
    </lineage>
</organism>
<evidence type="ECO:0000313" key="2">
    <source>
        <dbReference type="EMBL" id="CAA6810826.1"/>
    </source>
</evidence>
<feature type="signal peptide" evidence="1">
    <location>
        <begin position="1"/>
        <end position="19"/>
    </location>
</feature>
<evidence type="ECO:0008006" key="3">
    <source>
        <dbReference type="Google" id="ProtNLM"/>
    </source>
</evidence>
<dbReference type="Gene3D" id="1.20.120.1490">
    <property type="match status" value="1"/>
</dbReference>
<gene>
    <name evidence="2" type="ORF">HELGO_WM107</name>
</gene>
<dbReference type="GO" id="GO:0042597">
    <property type="term" value="C:periplasmic space"/>
    <property type="evidence" value="ECO:0007669"/>
    <property type="project" value="InterPro"/>
</dbReference>
<evidence type="ECO:0000256" key="1">
    <source>
        <dbReference type="SAM" id="SignalP"/>
    </source>
</evidence>
<reference evidence="2" key="1">
    <citation type="submission" date="2020-01" db="EMBL/GenBank/DDBJ databases">
        <authorList>
            <person name="Meier V. D."/>
            <person name="Meier V D."/>
        </authorList>
    </citation>
    <scope>NUCLEOTIDE SEQUENCE</scope>
    <source>
        <strain evidence="2">HLG_WM_MAG_01</strain>
    </source>
</reference>
<accession>A0A6S6T7I6</accession>